<accession>A0A6J4NKG5</accession>
<dbReference type="AlphaFoldDB" id="A0A6J4NKG5"/>
<proteinExistence type="predicted"/>
<dbReference type="EMBL" id="CADCUT010000033">
    <property type="protein sequence ID" value="CAA9389781.1"/>
    <property type="molecule type" value="Genomic_DNA"/>
</dbReference>
<sequence>MKNLPPNFGCKGFQEVRRYEEQSITAREEGRGLVPALDVSF</sequence>
<reference evidence="1" key="1">
    <citation type="submission" date="2020-02" db="EMBL/GenBank/DDBJ databases">
        <authorList>
            <person name="Meier V. D."/>
        </authorList>
    </citation>
    <scope>NUCLEOTIDE SEQUENCE</scope>
    <source>
        <strain evidence="1">AVDCRST_MAG03</strain>
    </source>
</reference>
<organism evidence="1">
    <name type="scientific">uncultured Rubrobacteraceae bacterium</name>
    <dbReference type="NCBI Taxonomy" id="349277"/>
    <lineage>
        <taxon>Bacteria</taxon>
        <taxon>Bacillati</taxon>
        <taxon>Actinomycetota</taxon>
        <taxon>Rubrobacteria</taxon>
        <taxon>Rubrobacterales</taxon>
        <taxon>Rubrobacteraceae</taxon>
        <taxon>environmental samples</taxon>
    </lineage>
</organism>
<gene>
    <name evidence="1" type="ORF">AVDCRST_MAG03-513</name>
</gene>
<protein>
    <submittedName>
        <fullName evidence="1">Uncharacterized protein</fullName>
    </submittedName>
</protein>
<name>A0A6J4NKG5_9ACTN</name>
<evidence type="ECO:0000313" key="1">
    <source>
        <dbReference type="EMBL" id="CAA9389781.1"/>
    </source>
</evidence>